<evidence type="ECO:0000313" key="1">
    <source>
        <dbReference type="EMBL" id="KAJ8720583.1"/>
    </source>
</evidence>
<proteinExistence type="predicted"/>
<dbReference type="Proteomes" id="UP001231649">
    <property type="component" value="Chromosome 19"/>
</dbReference>
<comment type="caution">
    <text evidence="1">The sequence shown here is derived from an EMBL/GenBank/DDBJ whole genome shotgun (WGS) entry which is preliminary data.</text>
</comment>
<evidence type="ECO:0000313" key="2">
    <source>
        <dbReference type="Proteomes" id="UP001231649"/>
    </source>
</evidence>
<sequence>MKDFEVAAAVMNRCHPPIRDRPDAVEILNIMNEKIYVNNALADIVQQNNLNRRRANFTRIDGQSNFSELILISLGTYQIKQARSYYEEHVRANGIFEIEVCREVDSDLLRELSSTNNLYLVRGRIKSKHVSGKIYFIYILVDSSLTSKEAISQYCCNCIVGRRTVGCCAHVLVVIWYLSWARYQNTITPPAPILDDILIKYENEGEYIINNFFFKITCFYFTYLIPFLCYAIIC</sequence>
<name>A0ACC2QLJ3_9NEOP</name>
<organism evidence="1 2">
    <name type="scientific">Mythimna loreyi</name>
    <dbReference type="NCBI Taxonomy" id="667449"/>
    <lineage>
        <taxon>Eukaryota</taxon>
        <taxon>Metazoa</taxon>
        <taxon>Ecdysozoa</taxon>
        <taxon>Arthropoda</taxon>
        <taxon>Hexapoda</taxon>
        <taxon>Insecta</taxon>
        <taxon>Pterygota</taxon>
        <taxon>Neoptera</taxon>
        <taxon>Endopterygota</taxon>
        <taxon>Lepidoptera</taxon>
        <taxon>Glossata</taxon>
        <taxon>Ditrysia</taxon>
        <taxon>Noctuoidea</taxon>
        <taxon>Noctuidae</taxon>
        <taxon>Noctuinae</taxon>
        <taxon>Hadenini</taxon>
        <taxon>Mythimna</taxon>
    </lineage>
</organism>
<protein>
    <submittedName>
        <fullName evidence="1">Uncharacterized protein</fullName>
    </submittedName>
</protein>
<dbReference type="EMBL" id="CM056795">
    <property type="protein sequence ID" value="KAJ8720583.1"/>
    <property type="molecule type" value="Genomic_DNA"/>
</dbReference>
<reference evidence="1" key="1">
    <citation type="submission" date="2023-03" db="EMBL/GenBank/DDBJ databases">
        <title>Chromosome-level genomes of two armyworms, Mythimna separata and Mythimna loreyi, provide insights into the biosynthesis and reception of sex pheromones.</title>
        <authorList>
            <person name="Zhao H."/>
        </authorList>
    </citation>
    <scope>NUCLEOTIDE SEQUENCE</scope>
    <source>
        <strain evidence="1">BeijingLab</strain>
    </source>
</reference>
<accession>A0ACC2QLJ3</accession>
<keyword evidence="2" id="KW-1185">Reference proteome</keyword>
<gene>
    <name evidence="1" type="ORF">PYW08_006048</name>
</gene>